<proteinExistence type="inferred from homology"/>
<evidence type="ECO:0000313" key="11">
    <source>
        <dbReference type="Proteomes" id="UP000799429"/>
    </source>
</evidence>
<gene>
    <name evidence="10" type="ORF">M501DRAFT_971573</name>
</gene>
<feature type="region of interest" description="Disordered" evidence="7">
    <location>
        <begin position="172"/>
        <end position="200"/>
    </location>
</feature>
<dbReference type="InterPro" id="IPR036259">
    <property type="entry name" value="MFS_trans_sf"/>
</dbReference>
<dbReference type="Gene3D" id="1.20.1250.20">
    <property type="entry name" value="MFS general substrate transporter like domains"/>
    <property type="match status" value="1"/>
</dbReference>
<dbReference type="GO" id="GO:0005886">
    <property type="term" value="C:plasma membrane"/>
    <property type="evidence" value="ECO:0007669"/>
    <property type="project" value="TreeGrafter"/>
</dbReference>
<evidence type="ECO:0000256" key="7">
    <source>
        <dbReference type="SAM" id="MobiDB-lite"/>
    </source>
</evidence>
<dbReference type="PANTHER" id="PTHR23501:SF12">
    <property type="entry name" value="MAJOR FACILITATOR SUPERFAMILY (MFS) PROFILE DOMAIN-CONTAINING PROTEIN-RELATED"/>
    <property type="match status" value="1"/>
</dbReference>
<evidence type="ECO:0000313" key="10">
    <source>
        <dbReference type="EMBL" id="KAF2840985.1"/>
    </source>
</evidence>
<feature type="compositionally biased region" description="Low complexity" evidence="7">
    <location>
        <begin position="82"/>
        <end position="92"/>
    </location>
</feature>
<evidence type="ECO:0000256" key="5">
    <source>
        <dbReference type="ARBA" id="ARBA00022989"/>
    </source>
</evidence>
<evidence type="ECO:0000256" key="1">
    <source>
        <dbReference type="ARBA" id="ARBA00004141"/>
    </source>
</evidence>
<feature type="transmembrane region" description="Helical" evidence="8">
    <location>
        <begin position="442"/>
        <end position="461"/>
    </location>
</feature>
<feature type="region of interest" description="Disordered" evidence="7">
    <location>
        <begin position="23"/>
        <end position="128"/>
    </location>
</feature>
<evidence type="ECO:0000256" key="2">
    <source>
        <dbReference type="ARBA" id="ARBA00007520"/>
    </source>
</evidence>
<feature type="transmembrane region" description="Helical" evidence="8">
    <location>
        <begin position="482"/>
        <end position="502"/>
    </location>
</feature>
<feature type="domain" description="Major facilitator superfamily (MFS) profile" evidence="9">
    <location>
        <begin position="215"/>
        <end position="672"/>
    </location>
</feature>
<feature type="transmembrane region" description="Helical" evidence="8">
    <location>
        <begin position="522"/>
        <end position="542"/>
    </location>
</feature>
<feature type="transmembrane region" description="Helical" evidence="8">
    <location>
        <begin position="305"/>
        <end position="325"/>
    </location>
</feature>
<feature type="transmembrane region" description="Helical" evidence="8">
    <location>
        <begin position="250"/>
        <end position="268"/>
    </location>
</feature>
<dbReference type="AlphaFoldDB" id="A0A9P4SE98"/>
<feature type="transmembrane region" description="Helical" evidence="8">
    <location>
        <begin position="369"/>
        <end position="389"/>
    </location>
</feature>
<dbReference type="OrthoDB" id="10021397at2759"/>
<dbReference type="Proteomes" id="UP000799429">
    <property type="component" value="Unassembled WGS sequence"/>
</dbReference>
<feature type="transmembrane region" description="Helical" evidence="8">
    <location>
        <begin position="280"/>
        <end position="299"/>
    </location>
</feature>
<evidence type="ECO:0000256" key="6">
    <source>
        <dbReference type="ARBA" id="ARBA00023136"/>
    </source>
</evidence>
<feature type="compositionally biased region" description="Low complexity" evidence="7">
    <location>
        <begin position="115"/>
        <end position="128"/>
    </location>
</feature>
<feature type="transmembrane region" description="Helical" evidence="8">
    <location>
        <begin position="610"/>
        <end position="633"/>
    </location>
</feature>
<organism evidence="10 11">
    <name type="scientific">Patellaria atrata CBS 101060</name>
    <dbReference type="NCBI Taxonomy" id="1346257"/>
    <lineage>
        <taxon>Eukaryota</taxon>
        <taxon>Fungi</taxon>
        <taxon>Dikarya</taxon>
        <taxon>Ascomycota</taxon>
        <taxon>Pezizomycotina</taxon>
        <taxon>Dothideomycetes</taxon>
        <taxon>Dothideomycetes incertae sedis</taxon>
        <taxon>Patellariales</taxon>
        <taxon>Patellariaceae</taxon>
        <taxon>Patellaria</taxon>
    </lineage>
</organism>
<reference evidence="10" key="1">
    <citation type="journal article" date="2020" name="Stud. Mycol.">
        <title>101 Dothideomycetes genomes: a test case for predicting lifestyles and emergence of pathogens.</title>
        <authorList>
            <person name="Haridas S."/>
            <person name="Albert R."/>
            <person name="Binder M."/>
            <person name="Bloem J."/>
            <person name="Labutti K."/>
            <person name="Salamov A."/>
            <person name="Andreopoulos B."/>
            <person name="Baker S."/>
            <person name="Barry K."/>
            <person name="Bills G."/>
            <person name="Bluhm B."/>
            <person name="Cannon C."/>
            <person name="Castanera R."/>
            <person name="Culley D."/>
            <person name="Daum C."/>
            <person name="Ezra D."/>
            <person name="Gonzalez J."/>
            <person name="Henrissat B."/>
            <person name="Kuo A."/>
            <person name="Liang C."/>
            <person name="Lipzen A."/>
            <person name="Lutzoni F."/>
            <person name="Magnuson J."/>
            <person name="Mondo S."/>
            <person name="Nolan M."/>
            <person name="Ohm R."/>
            <person name="Pangilinan J."/>
            <person name="Park H.-J."/>
            <person name="Ramirez L."/>
            <person name="Alfaro M."/>
            <person name="Sun H."/>
            <person name="Tritt A."/>
            <person name="Yoshinaga Y."/>
            <person name="Zwiers L.-H."/>
            <person name="Turgeon B."/>
            <person name="Goodwin S."/>
            <person name="Spatafora J."/>
            <person name="Crous P."/>
            <person name="Grigoriev I."/>
        </authorList>
    </citation>
    <scope>NUCLEOTIDE SEQUENCE</scope>
    <source>
        <strain evidence="10">CBS 101060</strain>
    </source>
</reference>
<evidence type="ECO:0000259" key="9">
    <source>
        <dbReference type="PROSITE" id="PS50850"/>
    </source>
</evidence>
<dbReference type="PROSITE" id="PS50850">
    <property type="entry name" value="MFS"/>
    <property type="match status" value="1"/>
</dbReference>
<feature type="transmembrane region" description="Helical" evidence="8">
    <location>
        <begin position="337"/>
        <end position="357"/>
    </location>
</feature>
<feature type="transmembrane region" description="Helical" evidence="8">
    <location>
        <begin position="574"/>
        <end position="598"/>
    </location>
</feature>
<evidence type="ECO:0000256" key="4">
    <source>
        <dbReference type="ARBA" id="ARBA00022692"/>
    </source>
</evidence>
<comment type="similarity">
    <text evidence="2">Belongs to the major facilitator superfamily. TCR/Tet family.</text>
</comment>
<protein>
    <submittedName>
        <fullName evidence="10">MFS general substrate transporter</fullName>
    </submittedName>
</protein>
<keyword evidence="4 8" id="KW-0812">Transmembrane</keyword>
<keyword evidence="5 8" id="KW-1133">Transmembrane helix</keyword>
<feature type="transmembrane region" description="Helical" evidence="8">
    <location>
        <begin position="685"/>
        <end position="705"/>
    </location>
</feature>
<dbReference type="PANTHER" id="PTHR23501">
    <property type="entry name" value="MAJOR FACILITATOR SUPERFAMILY"/>
    <property type="match status" value="1"/>
</dbReference>
<comment type="subcellular location">
    <subcellularLocation>
        <location evidence="1">Membrane</location>
        <topology evidence="1">Multi-pass membrane protein</topology>
    </subcellularLocation>
</comment>
<feature type="transmembrane region" description="Helical" evidence="8">
    <location>
        <begin position="410"/>
        <end position="436"/>
    </location>
</feature>
<sequence>MAPEVPPKPYPIIPKKSTVQIQRSISEVQRQTVPESLRIQFPVSRQQQESESPPKRERSNAASPQVVNVCPDEGVSSPPLPRNLLSNLSALRTNQGNTHEGRPARNGVQIPRPSFHPSGISSSGYSTVRSSGTSPSFVIEEASEATIQHVRVSKPRVTYNFSRPFRIALNRGSTKSTSSNANQTGITHISTPHVKPKNEPESETCEISKWRWVFACLNMFSGALLYGIDTTIAVNIQGIIYQDLGSLQNLPWIGIGFFLGSAAVVLPLQKFVTLYNLKWMLLSSFVVFVVGNTLCGAAPVMAEFIVGRIIAGIGGVGVIIFNFAYTSIFTAPNHRQFYHAGIFLFWNIGMIVGPVIGGSFSDSSVSWRWSFYIIIIFTGAINFPISSLLMPHFQPPLESSTGKELATIDWLGTFLNTTVFTLFAIVVTFQGAIWSWKSPAAIVIWYIFGLSLIAHILQQIYSIYTSPTHRIFPVELLRSRTMILLFIVTSCATAALVIPLYYVPLLFQFTRGEDTLQTPIYLLPLLIPFVFTLLVTSAILPLAKLYPPFYLAGGILISIGGTIFLRITPSTSRGSIYGAESVMAIGAGLTFQSAYTIAAAKTRSDKAATAVSLISIAQVGSATIALTVAGTIFQNLGYHNLACAFVGRRFEVEELRGMLAGRMSPVLRGASEEIMVLALEAIVDTIAKGFALVVAAGGVMVLAAAGMRWERLKMKGIWGDRGLEEE</sequence>
<feature type="transmembrane region" description="Helical" evidence="8">
    <location>
        <begin position="549"/>
        <end position="568"/>
    </location>
</feature>
<keyword evidence="11" id="KW-1185">Reference proteome</keyword>
<dbReference type="InterPro" id="IPR011701">
    <property type="entry name" value="MFS"/>
</dbReference>
<dbReference type="InterPro" id="IPR020846">
    <property type="entry name" value="MFS_dom"/>
</dbReference>
<feature type="compositionally biased region" description="Polar residues" evidence="7">
    <location>
        <begin position="23"/>
        <end position="34"/>
    </location>
</feature>
<dbReference type="SUPFAM" id="SSF103473">
    <property type="entry name" value="MFS general substrate transporter"/>
    <property type="match status" value="1"/>
</dbReference>
<keyword evidence="6 8" id="KW-0472">Membrane</keyword>
<dbReference type="Pfam" id="PF07690">
    <property type="entry name" value="MFS_1"/>
    <property type="match status" value="1"/>
</dbReference>
<dbReference type="EMBL" id="MU006092">
    <property type="protein sequence ID" value="KAF2840985.1"/>
    <property type="molecule type" value="Genomic_DNA"/>
</dbReference>
<comment type="caution">
    <text evidence="10">The sequence shown here is derived from an EMBL/GenBank/DDBJ whole genome shotgun (WGS) entry which is preliminary data.</text>
</comment>
<evidence type="ECO:0000256" key="8">
    <source>
        <dbReference type="SAM" id="Phobius"/>
    </source>
</evidence>
<name>A0A9P4SE98_9PEZI</name>
<evidence type="ECO:0000256" key="3">
    <source>
        <dbReference type="ARBA" id="ARBA00022448"/>
    </source>
</evidence>
<keyword evidence="3" id="KW-0813">Transport</keyword>
<accession>A0A9P4SE98</accession>
<dbReference type="GO" id="GO:0022857">
    <property type="term" value="F:transmembrane transporter activity"/>
    <property type="evidence" value="ECO:0007669"/>
    <property type="project" value="InterPro"/>
</dbReference>
<feature type="compositionally biased region" description="Polar residues" evidence="7">
    <location>
        <begin position="172"/>
        <end position="190"/>
    </location>
</feature>